<dbReference type="KEGG" id="thig:FE785_05800"/>
<evidence type="ECO:0000313" key="2">
    <source>
        <dbReference type="Proteomes" id="UP000304864"/>
    </source>
</evidence>
<dbReference type="AlphaFoldDB" id="A0A4P9K5A2"/>
<dbReference type="Pfam" id="PF04338">
    <property type="entry name" value="DUF481"/>
    <property type="match status" value="1"/>
</dbReference>
<dbReference type="OrthoDB" id="5292716at2"/>
<proteinExistence type="predicted"/>
<name>A0A4P9K5A2_9GAMM</name>
<keyword evidence="2" id="KW-1185">Reference proteome</keyword>
<dbReference type="EMBL" id="CP040602">
    <property type="protein sequence ID" value="QCU90175.1"/>
    <property type="molecule type" value="Genomic_DNA"/>
</dbReference>
<reference evidence="1 2" key="1">
    <citation type="submission" date="2019-05" db="EMBL/GenBank/DDBJ databases">
        <title>Thiomicrorhabdus sediminis sp. nov, a novel sulfur-oxidizing bacterium isolated from coastal sediment.</title>
        <authorList>
            <person name="Liu X."/>
        </authorList>
    </citation>
    <scope>NUCLEOTIDE SEQUENCE [LARGE SCALE GENOMIC DNA]</scope>
    <source>
        <strain evidence="1 2">G1</strain>
    </source>
</reference>
<evidence type="ECO:0000313" key="1">
    <source>
        <dbReference type="EMBL" id="QCU90175.1"/>
    </source>
</evidence>
<protein>
    <submittedName>
        <fullName evidence="1">DUF481 domain-containing protein</fullName>
    </submittedName>
</protein>
<accession>A0A4P9K5A2</accession>
<gene>
    <name evidence="1" type="ORF">FE785_05800</name>
</gene>
<organism evidence="1 2">
    <name type="scientific">Thiomicrorhabdus sediminis</name>
    <dbReference type="NCBI Taxonomy" id="2580412"/>
    <lineage>
        <taxon>Bacteria</taxon>
        <taxon>Pseudomonadati</taxon>
        <taxon>Pseudomonadota</taxon>
        <taxon>Gammaproteobacteria</taxon>
        <taxon>Thiotrichales</taxon>
        <taxon>Piscirickettsiaceae</taxon>
        <taxon>Thiomicrorhabdus</taxon>
    </lineage>
</organism>
<dbReference type="InterPro" id="IPR007433">
    <property type="entry name" value="DUF481"/>
</dbReference>
<dbReference type="Proteomes" id="UP000304864">
    <property type="component" value="Chromosome"/>
</dbReference>
<sequence>MFGFQKVSRFYIYETSGGSMFSFTRKTLSIAILSSISLCSTQAVAGEKTGFSGNGELGFSNSTGNTDSNALYAALKMQYLQARYDVLGGIEISDKSENGTQTESRYAIDAQYNRYYAEDKNFYSYLGGKLTHSKFEDIDLETTASVGLGKRLYKTERVLLTGQVGIGYQNTDYISATASEDQVVYQAKLDYSNQINNYVKFTQDLIVNAGNEQTKTEANTGLSVKIAEQMKLKASFKYRNNSNPAPGTEKTDTLTLVSVIYDF</sequence>